<gene>
    <name evidence="2" type="ORF">NLJ89_g6883</name>
</gene>
<organism evidence="2 3">
    <name type="scientific">Agrocybe chaxingu</name>
    <dbReference type="NCBI Taxonomy" id="84603"/>
    <lineage>
        <taxon>Eukaryota</taxon>
        <taxon>Fungi</taxon>
        <taxon>Dikarya</taxon>
        <taxon>Basidiomycota</taxon>
        <taxon>Agaricomycotina</taxon>
        <taxon>Agaricomycetes</taxon>
        <taxon>Agaricomycetidae</taxon>
        <taxon>Agaricales</taxon>
        <taxon>Agaricineae</taxon>
        <taxon>Strophariaceae</taxon>
        <taxon>Agrocybe</taxon>
    </lineage>
</organism>
<evidence type="ECO:0000313" key="3">
    <source>
        <dbReference type="Proteomes" id="UP001148786"/>
    </source>
</evidence>
<name>A0A9W8K4N8_9AGAR</name>
<feature type="region of interest" description="Disordered" evidence="1">
    <location>
        <begin position="573"/>
        <end position="611"/>
    </location>
</feature>
<feature type="compositionally biased region" description="Low complexity" evidence="1">
    <location>
        <begin position="583"/>
        <end position="602"/>
    </location>
</feature>
<keyword evidence="3" id="KW-1185">Reference proteome</keyword>
<reference evidence="2" key="1">
    <citation type="submission" date="2022-07" db="EMBL/GenBank/DDBJ databases">
        <title>Genome Sequence of Agrocybe chaxingu.</title>
        <authorList>
            <person name="Buettner E."/>
        </authorList>
    </citation>
    <scope>NUCLEOTIDE SEQUENCE</scope>
    <source>
        <strain evidence="2">MP-N11</strain>
    </source>
</reference>
<dbReference type="AlphaFoldDB" id="A0A9W8K4N8"/>
<sequence>MPESREGTASYLVVDEFFTENHDKTNLKLLALYADASEAEEQQYGAQDGHVFLLKSDTTVKRGSRKRQTPLFPQQLAVTAEQPNPPSISSMNLVLQEVASTSRAIVLNFGELSLKLAYLTHTSVQIYPKEVWNTSVLNVSKKNRGFHVGLALEFEEYVLAFPTNDMMFQPEWSTSFEDLCKGSPDVYTSYSGFLKTVADWIEAQAASGSKRTRLACEAVRNANDVWGGVGVYTVCEIFFDAGISPFLLEREVFDCPSRTARLCEAFWAYAHTSHTGLKGLLDPCRRIDGILAPTTQQRLHYKDWLHVYGKEQTKLPPRAAQLVDLYKGQLGALAASGNTWFRDATSLYDPFEPEFIRSALLHEHKLPKLGHLIFGDEWEGEVPSVDPLTCMFKKRNLVGGLRWLKPGHYVPLFDALTPKLKWKRRDTFTYYASKQIWSIVPNFPPNSQLSVSLNINSKKNIRHVTGTERETMLFAYIVTKTRYAAIGPLEYCGHGKVVRTTHQKKLVSIVRADPALPAHLAIRELQGINRKRLGLDKPGRAKRAMTAKERRDFSAKRALVQVPRSDIFLDNSSKSFNSSGGVPSDPLTSDTSSSDFDSSAPPLKKRRLSQDKHIAAEALAGAGQEFLGRRRRK</sequence>
<dbReference type="EMBL" id="JANKHO010000769">
    <property type="protein sequence ID" value="KAJ3506414.1"/>
    <property type="molecule type" value="Genomic_DNA"/>
</dbReference>
<protein>
    <submittedName>
        <fullName evidence="2">Uncharacterized protein</fullName>
    </submittedName>
</protein>
<proteinExistence type="predicted"/>
<evidence type="ECO:0000313" key="2">
    <source>
        <dbReference type="EMBL" id="KAJ3506414.1"/>
    </source>
</evidence>
<evidence type="ECO:0000256" key="1">
    <source>
        <dbReference type="SAM" id="MobiDB-lite"/>
    </source>
</evidence>
<accession>A0A9W8K4N8</accession>
<comment type="caution">
    <text evidence="2">The sequence shown here is derived from an EMBL/GenBank/DDBJ whole genome shotgun (WGS) entry which is preliminary data.</text>
</comment>
<dbReference type="Proteomes" id="UP001148786">
    <property type="component" value="Unassembled WGS sequence"/>
</dbReference>
<dbReference type="OrthoDB" id="3268838at2759"/>